<dbReference type="Proteomes" id="UP000649617">
    <property type="component" value="Unassembled WGS sequence"/>
</dbReference>
<dbReference type="PANTHER" id="PTHR10334">
    <property type="entry name" value="CYSTEINE-RICH SECRETORY PROTEIN-RELATED"/>
    <property type="match status" value="1"/>
</dbReference>
<gene>
    <name evidence="3" type="primary">RBT4</name>
    <name evidence="3" type="ORF">SPIL2461_LOCUS15897</name>
</gene>
<name>A0A812V4Y8_SYMPI</name>
<dbReference type="Gene3D" id="3.40.30.10">
    <property type="entry name" value="Glutaredoxin"/>
    <property type="match status" value="1"/>
</dbReference>
<dbReference type="InterPro" id="IPR014044">
    <property type="entry name" value="CAP_dom"/>
</dbReference>
<protein>
    <submittedName>
        <fullName evidence="3">RBT4 protein</fullName>
    </submittedName>
</protein>
<comment type="caution">
    <text evidence="3">The sequence shown here is derived from an EMBL/GenBank/DDBJ whole genome shotgun (WGS) entry which is preliminary data.</text>
</comment>
<sequence>MQRMQRVLCLVWCVAVALVHSSETTCAGSRPYIGDLIVALCAGNFPVKAAATESFWVVHFYAGNCRRCRELATALESAVGGPAILKRHIKVGAVDCHNALNTQLCKGYKVWKFPVLMILSTGARYAGPLDPTAMSAWLFEASEPGLLSPASQKMSVCPAFQLYEEPQQARDFLTAHNIYRCMAGIDMLEWDSTAFQTARAYAHTAPTERLAHSKPSERRSKQGATFGENVAVGHNLWPGQVVARWYDEIRNTQFGSFRPNRAGLGHYTQLVWRKTQKVGCSFGQNRRVAVCHYDPAGNERGKHLSQVAPPLPGFFGSEGQARCGAIVETIGAR</sequence>
<proteinExistence type="predicted"/>
<evidence type="ECO:0000256" key="1">
    <source>
        <dbReference type="SAM" id="SignalP"/>
    </source>
</evidence>
<dbReference type="InterPro" id="IPR018244">
    <property type="entry name" value="Allrgn_V5/Tpx1_CS"/>
</dbReference>
<evidence type="ECO:0000313" key="3">
    <source>
        <dbReference type="EMBL" id="CAE7598675.1"/>
    </source>
</evidence>
<evidence type="ECO:0000313" key="4">
    <source>
        <dbReference type="Proteomes" id="UP000649617"/>
    </source>
</evidence>
<dbReference type="InterPro" id="IPR035940">
    <property type="entry name" value="CAP_sf"/>
</dbReference>
<feature type="domain" description="SCP" evidence="2">
    <location>
        <begin position="167"/>
        <end position="301"/>
    </location>
</feature>
<keyword evidence="1" id="KW-0732">Signal</keyword>
<dbReference type="Pfam" id="PF00188">
    <property type="entry name" value="CAP"/>
    <property type="match status" value="1"/>
</dbReference>
<feature type="chain" id="PRO_5032292689" evidence="1">
    <location>
        <begin position="22"/>
        <end position="333"/>
    </location>
</feature>
<dbReference type="Pfam" id="PF00085">
    <property type="entry name" value="Thioredoxin"/>
    <property type="match status" value="1"/>
</dbReference>
<dbReference type="EMBL" id="CAJNIZ010040091">
    <property type="protein sequence ID" value="CAE7598675.1"/>
    <property type="molecule type" value="Genomic_DNA"/>
</dbReference>
<dbReference type="SUPFAM" id="SSF52833">
    <property type="entry name" value="Thioredoxin-like"/>
    <property type="match status" value="1"/>
</dbReference>
<dbReference type="CDD" id="cd02961">
    <property type="entry name" value="PDI_a_family"/>
    <property type="match status" value="1"/>
</dbReference>
<dbReference type="AlphaFoldDB" id="A0A812V4Y8"/>
<dbReference type="PROSITE" id="PS01009">
    <property type="entry name" value="CRISP_1"/>
    <property type="match status" value="1"/>
</dbReference>
<dbReference type="SUPFAM" id="SSF55797">
    <property type="entry name" value="PR-1-like"/>
    <property type="match status" value="1"/>
</dbReference>
<dbReference type="Gene3D" id="3.40.33.10">
    <property type="entry name" value="CAP"/>
    <property type="match status" value="1"/>
</dbReference>
<feature type="signal peptide" evidence="1">
    <location>
        <begin position="1"/>
        <end position="21"/>
    </location>
</feature>
<accession>A0A812V4Y8</accession>
<evidence type="ECO:0000259" key="2">
    <source>
        <dbReference type="SMART" id="SM00198"/>
    </source>
</evidence>
<dbReference type="InterPro" id="IPR001283">
    <property type="entry name" value="CRISP-related"/>
</dbReference>
<dbReference type="InterPro" id="IPR013766">
    <property type="entry name" value="Thioredoxin_domain"/>
</dbReference>
<keyword evidence="4" id="KW-1185">Reference proteome</keyword>
<dbReference type="InterPro" id="IPR036249">
    <property type="entry name" value="Thioredoxin-like_sf"/>
</dbReference>
<dbReference type="SMART" id="SM00198">
    <property type="entry name" value="SCP"/>
    <property type="match status" value="1"/>
</dbReference>
<organism evidence="3 4">
    <name type="scientific">Symbiodinium pilosum</name>
    <name type="common">Dinoflagellate</name>
    <dbReference type="NCBI Taxonomy" id="2952"/>
    <lineage>
        <taxon>Eukaryota</taxon>
        <taxon>Sar</taxon>
        <taxon>Alveolata</taxon>
        <taxon>Dinophyceae</taxon>
        <taxon>Suessiales</taxon>
        <taxon>Symbiodiniaceae</taxon>
        <taxon>Symbiodinium</taxon>
    </lineage>
</organism>
<reference evidence="3" key="1">
    <citation type="submission" date="2021-02" db="EMBL/GenBank/DDBJ databases">
        <authorList>
            <person name="Dougan E. K."/>
            <person name="Rhodes N."/>
            <person name="Thang M."/>
            <person name="Chan C."/>
        </authorList>
    </citation>
    <scope>NUCLEOTIDE SEQUENCE</scope>
</reference>
<dbReference type="OrthoDB" id="406114at2759"/>
<dbReference type="PRINTS" id="PR00837">
    <property type="entry name" value="V5TPXLIKE"/>
</dbReference>
<dbReference type="GO" id="GO:0005576">
    <property type="term" value="C:extracellular region"/>
    <property type="evidence" value="ECO:0007669"/>
    <property type="project" value="InterPro"/>
</dbReference>